<dbReference type="EMBL" id="CAMKVN010001424">
    <property type="protein sequence ID" value="CAI2175893.1"/>
    <property type="molecule type" value="Genomic_DNA"/>
</dbReference>
<proteinExistence type="predicted"/>
<evidence type="ECO:0000313" key="2">
    <source>
        <dbReference type="Proteomes" id="UP001153678"/>
    </source>
</evidence>
<dbReference type="AlphaFoldDB" id="A0A9W4SPA3"/>
<organism evidence="1 2">
    <name type="scientific">Funneliformis geosporum</name>
    <dbReference type="NCBI Taxonomy" id="1117311"/>
    <lineage>
        <taxon>Eukaryota</taxon>
        <taxon>Fungi</taxon>
        <taxon>Fungi incertae sedis</taxon>
        <taxon>Mucoromycota</taxon>
        <taxon>Glomeromycotina</taxon>
        <taxon>Glomeromycetes</taxon>
        <taxon>Glomerales</taxon>
        <taxon>Glomeraceae</taxon>
        <taxon>Funneliformis</taxon>
    </lineage>
</organism>
<sequence>MPGRDYLYTVNINICYSIDGGYRSYHVLQDQLHNYISYSEHKRHQLSDRLRIEIELKEINVKNLRFDHLICSDVLDIKLELFTDIPGSVCDIFKEPFKNIS</sequence>
<accession>A0A9W4SPA3</accession>
<gene>
    <name evidence="1" type="ORF">FWILDA_LOCUS7317</name>
</gene>
<dbReference type="Proteomes" id="UP001153678">
    <property type="component" value="Unassembled WGS sequence"/>
</dbReference>
<reference evidence="1" key="1">
    <citation type="submission" date="2022-08" db="EMBL/GenBank/DDBJ databases">
        <authorList>
            <person name="Kallberg Y."/>
            <person name="Tangrot J."/>
            <person name="Rosling A."/>
        </authorList>
    </citation>
    <scope>NUCLEOTIDE SEQUENCE</scope>
    <source>
        <strain evidence="1">Wild A</strain>
    </source>
</reference>
<protein>
    <submittedName>
        <fullName evidence="1">7896_t:CDS:1</fullName>
    </submittedName>
</protein>
<name>A0A9W4SPA3_9GLOM</name>
<evidence type="ECO:0000313" key="1">
    <source>
        <dbReference type="EMBL" id="CAI2175893.1"/>
    </source>
</evidence>
<keyword evidence="2" id="KW-1185">Reference proteome</keyword>
<comment type="caution">
    <text evidence="1">The sequence shown here is derived from an EMBL/GenBank/DDBJ whole genome shotgun (WGS) entry which is preliminary data.</text>
</comment>